<name>R7WLF0_9NOCA</name>
<dbReference type="PATRIC" id="fig|1273125.3.peg.2390"/>
<dbReference type="InterPro" id="IPR003754">
    <property type="entry name" value="4pyrrol_synth_uPrphyn_synth"/>
</dbReference>
<dbReference type="PANTHER" id="PTHR40082">
    <property type="entry name" value="BLR5956 PROTEIN"/>
    <property type="match status" value="1"/>
</dbReference>
<dbReference type="InterPro" id="IPR039793">
    <property type="entry name" value="UROS/Hem4"/>
</dbReference>
<dbReference type="GO" id="GO:0006780">
    <property type="term" value="P:uroporphyrinogen III biosynthetic process"/>
    <property type="evidence" value="ECO:0007669"/>
    <property type="project" value="InterPro"/>
</dbReference>
<dbReference type="Proteomes" id="UP000013525">
    <property type="component" value="Unassembled WGS sequence"/>
</dbReference>
<accession>R7WLF0</accession>
<feature type="domain" description="Tetrapyrrole biosynthesis uroporphyrinogen III synthase" evidence="1">
    <location>
        <begin position="31"/>
        <end position="282"/>
    </location>
</feature>
<evidence type="ECO:0000313" key="3">
    <source>
        <dbReference type="Proteomes" id="UP000013525"/>
    </source>
</evidence>
<evidence type="ECO:0000313" key="2">
    <source>
        <dbReference type="EMBL" id="EOM76133.1"/>
    </source>
</evidence>
<dbReference type="eggNOG" id="COG1587">
    <property type="taxonomic scope" value="Bacteria"/>
</dbReference>
<keyword evidence="3" id="KW-1185">Reference proteome</keyword>
<dbReference type="NCBIfam" id="NF005568">
    <property type="entry name" value="PRK07239.1"/>
    <property type="match status" value="1"/>
</dbReference>
<dbReference type="Pfam" id="PF02602">
    <property type="entry name" value="HEM4"/>
    <property type="match status" value="1"/>
</dbReference>
<dbReference type="SUPFAM" id="SSF69618">
    <property type="entry name" value="HemD-like"/>
    <property type="match status" value="1"/>
</dbReference>
<organism evidence="2 3">
    <name type="scientific">Rhodococcus rhodnii LMG 5362</name>
    <dbReference type="NCBI Taxonomy" id="1273125"/>
    <lineage>
        <taxon>Bacteria</taxon>
        <taxon>Bacillati</taxon>
        <taxon>Actinomycetota</taxon>
        <taxon>Actinomycetes</taxon>
        <taxon>Mycobacteriales</taxon>
        <taxon>Nocardiaceae</taxon>
        <taxon>Rhodococcus</taxon>
    </lineage>
</organism>
<comment type="caution">
    <text evidence="2">The sequence shown here is derived from an EMBL/GenBank/DDBJ whole genome shotgun (WGS) entry which is preliminary data.</text>
</comment>
<dbReference type="CDD" id="cd06578">
    <property type="entry name" value="HemD"/>
    <property type="match status" value="1"/>
</dbReference>
<sequence length="289" mass="30368">MVTDAPALHFADTDPADTRPCVAVTAERRADELTTLLERRGARVWQVPALHILPLADDADLRARTAALVADPPDLVVVSTGVGFRGWLDAARGWGTDDEFLAALARTRIVTRGPKATGAVRGAGLREEWSPASESSEGVLEGLEGSGLASSGLVGLRIAVQVHGSMTRWEPTLDLPAALAERGADVTPIQVYRWVPPADQGPMRALVRAIVDRQVSAVTFTSAPAPASLLQTAQDAGLLDAMLDALRTDVVAACVGPVTAGPLTHLDIPTVQPERARLSALAKVALPRS</sequence>
<dbReference type="EMBL" id="APMY01000075">
    <property type="protein sequence ID" value="EOM76133.1"/>
    <property type="molecule type" value="Genomic_DNA"/>
</dbReference>
<dbReference type="Gene3D" id="3.40.50.10090">
    <property type="match status" value="2"/>
</dbReference>
<dbReference type="PANTHER" id="PTHR40082:SF1">
    <property type="entry name" value="BLR5956 PROTEIN"/>
    <property type="match status" value="1"/>
</dbReference>
<evidence type="ECO:0000259" key="1">
    <source>
        <dbReference type="Pfam" id="PF02602"/>
    </source>
</evidence>
<dbReference type="InterPro" id="IPR036108">
    <property type="entry name" value="4pyrrol_syn_uPrphyn_synt_sf"/>
</dbReference>
<dbReference type="AlphaFoldDB" id="R7WLF0"/>
<reference evidence="2 3" key="1">
    <citation type="journal article" date="2013" name="Genome Announc.">
        <title>Draft Genome Sequence of Rhodococcus rhodnii Strain LMG5362, a Symbiont of Rhodnius prolixus (Hemiptera, Reduviidae, Triatominae), the Principle Vector of Trypanosoma cruzi.</title>
        <authorList>
            <person name="Pachebat J.A."/>
            <person name="van Keulen G."/>
            <person name="Whitten M.M."/>
            <person name="Girdwood S."/>
            <person name="Del Sol R."/>
            <person name="Dyson P.J."/>
            <person name="Facey P.D."/>
        </authorList>
    </citation>
    <scope>NUCLEOTIDE SEQUENCE [LARGE SCALE GENOMIC DNA]</scope>
    <source>
        <strain evidence="2 3">LMG 5362</strain>
    </source>
</reference>
<dbReference type="GO" id="GO:0004852">
    <property type="term" value="F:uroporphyrinogen-III synthase activity"/>
    <property type="evidence" value="ECO:0007669"/>
    <property type="project" value="InterPro"/>
</dbReference>
<protein>
    <recommendedName>
        <fullName evidence="1">Tetrapyrrole biosynthesis uroporphyrinogen III synthase domain-containing protein</fullName>
    </recommendedName>
</protein>
<proteinExistence type="predicted"/>
<gene>
    <name evidence="2" type="ORF">Rrhod_2499</name>
</gene>